<feature type="compositionally biased region" description="Basic residues" evidence="2">
    <location>
        <begin position="7"/>
        <end position="18"/>
    </location>
</feature>
<dbReference type="EMBL" id="RIBY02000114">
    <property type="protein sequence ID" value="KAH9845205.1"/>
    <property type="molecule type" value="Genomic_DNA"/>
</dbReference>
<proteinExistence type="inferred from homology"/>
<feature type="region of interest" description="Disordered" evidence="2">
    <location>
        <begin position="1"/>
        <end position="37"/>
    </location>
</feature>
<reference evidence="3 4" key="1">
    <citation type="journal article" date="2018" name="IMA Fungus">
        <title>IMA Genome-F 10: Nine draft genome sequences of Claviceps purpurea s.lat., including C. arundinis, C. humidiphila, and C. cf. spartinae, pseudomolecules for the pitch canker pathogen Fusarium circinatum, draft genome of Davidsoniella eucalypti, Grosmannia galeiformis, Quambalaria eucalypti, and Teratosphaeria destructans.</title>
        <authorList>
            <person name="Wingfield B.D."/>
            <person name="Liu M."/>
            <person name="Nguyen H.D."/>
            <person name="Lane F.A."/>
            <person name="Morgan S.W."/>
            <person name="De Vos L."/>
            <person name="Wilken P.M."/>
            <person name="Duong T.A."/>
            <person name="Aylward J."/>
            <person name="Coetzee M.P."/>
            <person name="Dadej K."/>
            <person name="De Beer Z.W."/>
            <person name="Findlay W."/>
            <person name="Havenga M."/>
            <person name="Kolarik M."/>
            <person name="Menzies J.G."/>
            <person name="Naidoo K."/>
            <person name="Pochopski O."/>
            <person name="Shoukouhi P."/>
            <person name="Santana Q.C."/>
            <person name="Seifert K.A."/>
            <person name="Soal N."/>
            <person name="Steenkamp E.T."/>
            <person name="Tatham C.T."/>
            <person name="van der Nest M.A."/>
            <person name="Wingfield M.J."/>
        </authorList>
    </citation>
    <scope>NUCLEOTIDE SEQUENCE [LARGE SCALE GENOMIC DNA]</scope>
    <source>
        <strain evidence="3">CMW44962</strain>
    </source>
</reference>
<accession>A0A9W7T0G7</accession>
<gene>
    <name evidence="3" type="ORF">Tdes44962_MAKER06779</name>
</gene>
<name>A0A9W7T0G7_9PEZI</name>
<evidence type="ECO:0000313" key="4">
    <source>
        <dbReference type="Proteomes" id="UP001138500"/>
    </source>
</evidence>
<dbReference type="PANTHER" id="PTHR13349">
    <property type="entry name" value="TRANSLATION MACHINERY-ASSOCIATED PROTEIN 16"/>
    <property type="match status" value="1"/>
</dbReference>
<dbReference type="InterPro" id="IPR021346">
    <property type="entry name" value="Tma16"/>
</dbReference>
<dbReference type="Proteomes" id="UP001138500">
    <property type="component" value="Unassembled WGS sequence"/>
</dbReference>
<comment type="similarity">
    <text evidence="1">Belongs to the TMA16 family.</text>
</comment>
<reference evidence="3 4" key="2">
    <citation type="journal article" date="2021" name="Curr. Genet.">
        <title>Genetic response to nitrogen starvation in the aggressive Eucalyptus foliar pathogen Teratosphaeria destructans.</title>
        <authorList>
            <person name="Havenga M."/>
            <person name="Wingfield B.D."/>
            <person name="Wingfield M.J."/>
            <person name="Dreyer L.L."/>
            <person name="Roets F."/>
            <person name="Aylward J."/>
        </authorList>
    </citation>
    <scope>NUCLEOTIDE SEQUENCE [LARGE SCALE GENOMIC DNA]</scope>
    <source>
        <strain evidence="3">CMW44962</strain>
    </source>
</reference>
<keyword evidence="4" id="KW-1185">Reference proteome</keyword>
<sequence>MPSKLSKVTKHVSKKKGSKINSLHENSRDAQRLRRAGARDDRVARLTAVREKANRQWLERVAFFADRLPDTLHPLETEQIQELIIEFIGRNDGELDQLKAERRPGRPPVTRQTVLQQQIDAESKEFESGFYLPNLQDEQTLVKLDAWRGDWLSLGNLTFVRIDEKGNVRESQFPPRGAS</sequence>
<evidence type="ECO:0000313" key="3">
    <source>
        <dbReference type="EMBL" id="KAH9845205.1"/>
    </source>
</evidence>
<feature type="compositionally biased region" description="Basic and acidic residues" evidence="2">
    <location>
        <begin position="25"/>
        <end position="37"/>
    </location>
</feature>
<dbReference type="GO" id="GO:0005634">
    <property type="term" value="C:nucleus"/>
    <property type="evidence" value="ECO:0007669"/>
    <property type="project" value="TreeGrafter"/>
</dbReference>
<evidence type="ECO:0000256" key="1">
    <source>
        <dbReference type="ARBA" id="ARBA00034127"/>
    </source>
</evidence>
<organism evidence="3 4">
    <name type="scientific">Teratosphaeria destructans</name>
    <dbReference type="NCBI Taxonomy" id="418781"/>
    <lineage>
        <taxon>Eukaryota</taxon>
        <taxon>Fungi</taxon>
        <taxon>Dikarya</taxon>
        <taxon>Ascomycota</taxon>
        <taxon>Pezizomycotina</taxon>
        <taxon>Dothideomycetes</taxon>
        <taxon>Dothideomycetidae</taxon>
        <taxon>Mycosphaerellales</taxon>
        <taxon>Teratosphaeriaceae</taxon>
        <taxon>Teratosphaeria</taxon>
    </lineage>
</organism>
<comment type="caution">
    <text evidence="3">The sequence shown here is derived from an EMBL/GenBank/DDBJ whole genome shotgun (WGS) entry which is preliminary data.</text>
</comment>
<dbReference type="PANTHER" id="PTHR13349:SF2">
    <property type="entry name" value="TRANSLATION MACHINERY-ASSOCIATED PROTEIN 16"/>
    <property type="match status" value="1"/>
</dbReference>
<dbReference type="InterPro" id="IPR038356">
    <property type="entry name" value="Tma16_sf"/>
</dbReference>
<protein>
    <submittedName>
        <fullName evidence="3">Translation machinery-associated protein 16</fullName>
    </submittedName>
</protein>
<dbReference type="Gene3D" id="1.20.1440.170">
    <property type="entry name" value="Translation machinery-associated protein 16-like"/>
    <property type="match status" value="1"/>
</dbReference>
<dbReference type="Pfam" id="PF11176">
    <property type="entry name" value="Tma16"/>
    <property type="match status" value="1"/>
</dbReference>
<evidence type="ECO:0000256" key="2">
    <source>
        <dbReference type="SAM" id="MobiDB-lite"/>
    </source>
</evidence>
<dbReference type="AlphaFoldDB" id="A0A9W7T0G7"/>
<dbReference type="OrthoDB" id="270284at2759"/>